<protein>
    <recommendedName>
        <fullName evidence="3">C2H2-type domain-containing protein</fullName>
    </recommendedName>
</protein>
<evidence type="ECO:0000313" key="4">
    <source>
        <dbReference type="EMBL" id="KAL1115329.1"/>
    </source>
</evidence>
<organism evidence="4 5">
    <name type="scientific">Ranatra chinensis</name>
    <dbReference type="NCBI Taxonomy" id="642074"/>
    <lineage>
        <taxon>Eukaryota</taxon>
        <taxon>Metazoa</taxon>
        <taxon>Ecdysozoa</taxon>
        <taxon>Arthropoda</taxon>
        <taxon>Hexapoda</taxon>
        <taxon>Insecta</taxon>
        <taxon>Pterygota</taxon>
        <taxon>Neoptera</taxon>
        <taxon>Paraneoptera</taxon>
        <taxon>Hemiptera</taxon>
        <taxon>Heteroptera</taxon>
        <taxon>Panheteroptera</taxon>
        <taxon>Nepomorpha</taxon>
        <taxon>Nepidae</taxon>
        <taxon>Ranatrinae</taxon>
        <taxon>Ranatra</taxon>
    </lineage>
</organism>
<dbReference type="PROSITE" id="PS50157">
    <property type="entry name" value="ZINC_FINGER_C2H2_2"/>
    <property type="match status" value="1"/>
</dbReference>
<feature type="compositionally biased region" description="Polar residues" evidence="2">
    <location>
        <begin position="109"/>
        <end position="122"/>
    </location>
</feature>
<evidence type="ECO:0000256" key="2">
    <source>
        <dbReference type="SAM" id="MobiDB-lite"/>
    </source>
</evidence>
<evidence type="ECO:0000313" key="5">
    <source>
        <dbReference type="Proteomes" id="UP001558652"/>
    </source>
</evidence>
<keyword evidence="1" id="KW-0479">Metal-binding</keyword>
<comment type="caution">
    <text evidence="4">The sequence shown here is derived from an EMBL/GenBank/DDBJ whole genome shotgun (WGS) entry which is preliminary data.</text>
</comment>
<evidence type="ECO:0000259" key="3">
    <source>
        <dbReference type="PROSITE" id="PS50157"/>
    </source>
</evidence>
<feature type="region of interest" description="Disordered" evidence="2">
    <location>
        <begin position="96"/>
        <end position="122"/>
    </location>
</feature>
<feature type="domain" description="C2H2-type" evidence="3">
    <location>
        <begin position="81"/>
        <end position="108"/>
    </location>
</feature>
<gene>
    <name evidence="4" type="ORF">AAG570_007359</name>
</gene>
<proteinExistence type="predicted"/>
<keyword evidence="1" id="KW-0862">Zinc</keyword>
<dbReference type="GO" id="GO:0008270">
    <property type="term" value="F:zinc ion binding"/>
    <property type="evidence" value="ECO:0007669"/>
    <property type="project" value="UniProtKB-KW"/>
</dbReference>
<dbReference type="Proteomes" id="UP001558652">
    <property type="component" value="Unassembled WGS sequence"/>
</dbReference>
<evidence type="ECO:0000256" key="1">
    <source>
        <dbReference type="PROSITE-ProRule" id="PRU00042"/>
    </source>
</evidence>
<dbReference type="AlphaFoldDB" id="A0ABD0XVM7"/>
<dbReference type="InterPro" id="IPR013087">
    <property type="entry name" value="Znf_C2H2_type"/>
</dbReference>
<accession>A0ABD0XVM7</accession>
<dbReference type="EMBL" id="JBFDAA010000020">
    <property type="protein sequence ID" value="KAL1115329.1"/>
    <property type="molecule type" value="Genomic_DNA"/>
</dbReference>
<keyword evidence="5" id="KW-1185">Reference proteome</keyword>
<name>A0ABD0XVM7_9HEMI</name>
<reference evidence="4 5" key="1">
    <citation type="submission" date="2024-07" db="EMBL/GenBank/DDBJ databases">
        <title>Chromosome-level genome assembly of the water stick insect Ranatra chinensis (Heteroptera: Nepidae).</title>
        <authorList>
            <person name="Liu X."/>
        </authorList>
    </citation>
    <scope>NUCLEOTIDE SEQUENCE [LARGE SCALE GENOMIC DNA]</scope>
    <source>
        <strain evidence="4">Cailab_2021Rc</strain>
        <tissue evidence="4">Muscle</tissue>
    </source>
</reference>
<keyword evidence="1" id="KW-0863">Zinc-finger</keyword>
<sequence>MEFAVQVKVEEDVAIKEEVLDIPEIYNLHQIEDEPRFKTEIDVLDIPEIYDDLLLIEDEPHFKNETGFQNVSGRGANTDEFVCHHCGYGTESLRKMRRHTRQHRAEKQSVASPKTHTGGTHR</sequence>